<dbReference type="NCBIfam" id="TIGR00932">
    <property type="entry name" value="2a37"/>
    <property type="match status" value="1"/>
</dbReference>
<evidence type="ECO:0000256" key="9">
    <source>
        <dbReference type="ARBA" id="ARBA00022958"/>
    </source>
</evidence>
<dbReference type="Pfam" id="PF02254">
    <property type="entry name" value="TrkA_N"/>
    <property type="match status" value="1"/>
</dbReference>
<dbReference type="GO" id="GO:0005886">
    <property type="term" value="C:plasma membrane"/>
    <property type="evidence" value="ECO:0007669"/>
    <property type="project" value="UniProtKB-SubCell"/>
</dbReference>
<keyword evidence="11" id="KW-0406">Ion transport</keyword>
<evidence type="ECO:0000256" key="5">
    <source>
        <dbReference type="ARBA" id="ARBA00022475"/>
    </source>
</evidence>
<dbReference type="PROSITE" id="PS51201">
    <property type="entry name" value="RCK_N"/>
    <property type="match status" value="1"/>
</dbReference>
<dbReference type="Pfam" id="PF00999">
    <property type="entry name" value="Na_H_Exchanger"/>
    <property type="match status" value="1"/>
</dbReference>
<feature type="transmembrane region" description="Helical" evidence="13">
    <location>
        <begin position="293"/>
        <end position="317"/>
    </location>
</feature>
<dbReference type="GO" id="GO:0006813">
    <property type="term" value="P:potassium ion transport"/>
    <property type="evidence" value="ECO:0007669"/>
    <property type="project" value="UniProtKB-KW"/>
</dbReference>
<feature type="transmembrane region" description="Helical" evidence="13">
    <location>
        <begin position="61"/>
        <end position="79"/>
    </location>
</feature>
<evidence type="ECO:0000256" key="2">
    <source>
        <dbReference type="ARBA" id="ARBA00005551"/>
    </source>
</evidence>
<feature type="transmembrane region" description="Helical" evidence="13">
    <location>
        <begin position="119"/>
        <end position="140"/>
    </location>
</feature>
<comment type="similarity">
    <text evidence="2">Belongs to the monovalent cation:proton antiporter 2 (CPA2) transporter (TC 2.A.37) family.</text>
</comment>
<dbReference type="PANTHER" id="PTHR46157:SF3">
    <property type="entry name" value="GLUTATHIONE-REGULATED POTASSIUM-EFFLUX SYSTEM PROTEIN KEFC"/>
    <property type="match status" value="1"/>
</dbReference>
<evidence type="ECO:0000256" key="8">
    <source>
        <dbReference type="ARBA" id="ARBA00022692"/>
    </source>
</evidence>
<evidence type="ECO:0000313" key="15">
    <source>
        <dbReference type="EMBL" id="SBT08389.1"/>
    </source>
</evidence>
<comment type="subcellular location">
    <subcellularLocation>
        <location evidence="1">Cell inner membrane</location>
        <topology evidence="1">Multi-pass membrane protein</topology>
    </subcellularLocation>
</comment>
<keyword evidence="4" id="KW-0050">Antiport</keyword>
<dbReference type="Gene3D" id="1.20.1530.20">
    <property type="match status" value="1"/>
</dbReference>
<feature type="transmembrane region" description="Helical" evidence="13">
    <location>
        <begin position="152"/>
        <end position="173"/>
    </location>
</feature>
<gene>
    <name evidence="15" type="primary">kefC</name>
    <name evidence="15" type="ORF">ACCAA_570010</name>
</gene>
<dbReference type="PANTHER" id="PTHR46157">
    <property type="entry name" value="K(+) EFFLUX ANTIPORTER 3, CHLOROPLASTIC"/>
    <property type="match status" value="1"/>
</dbReference>
<evidence type="ECO:0000256" key="6">
    <source>
        <dbReference type="ARBA" id="ARBA00022519"/>
    </source>
</evidence>
<organism evidence="15 16">
    <name type="scientific">Candidatus Accumulibacter aalborgensis</name>
    <dbReference type="NCBI Taxonomy" id="1860102"/>
    <lineage>
        <taxon>Bacteria</taxon>
        <taxon>Pseudomonadati</taxon>
        <taxon>Pseudomonadota</taxon>
        <taxon>Betaproteobacteria</taxon>
        <taxon>Candidatus Accumulibacter</taxon>
    </lineage>
</organism>
<dbReference type="InterPro" id="IPR004771">
    <property type="entry name" value="K/H_exchanger"/>
</dbReference>
<keyword evidence="10 13" id="KW-1133">Transmembrane helix</keyword>
<dbReference type="InterPro" id="IPR038770">
    <property type="entry name" value="Na+/solute_symporter_sf"/>
</dbReference>
<dbReference type="Proteomes" id="UP000199169">
    <property type="component" value="Unassembled WGS sequence"/>
</dbReference>
<evidence type="ECO:0000256" key="1">
    <source>
        <dbReference type="ARBA" id="ARBA00004429"/>
    </source>
</evidence>
<keyword evidence="3" id="KW-0813">Transport</keyword>
<feature type="transmembrane region" description="Helical" evidence="13">
    <location>
        <begin position="185"/>
        <end position="206"/>
    </location>
</feature>
<evidence type="ECO:0000256" key="10">
    <source>
        <dbReference type="ARBA" id="ARBA00022989"/>
    </source>
</evidence>
<dbReference type="GO" id="GO:1902600">
    <property type="term" value="P:proton transmembrane transport"/>
    <property type="evidence" value="ECO:0007669"/>
    <property type="project" value="InterPro"/>
</dbReference>
<evidence type="ECO:0000256" key="7">
    <source>
        <dbReference type="ARBA" id="ARBA00022538"/>
    </source>
</evidence>
<feature type="transmembrane region" description="Helical" evidence="13">
    <location>
        <begin position="91"/>
        <end position="113"/>
    </location>
</feature>
<dbReference type="NCBIfam" id="NF002924">
    <property type="entry name" value="PRK03562.1"/>
    <property type="match status" value="1"/>
</dbReference>
<dbReference type="Gene3D" id="3.40.50.720">
    <property type="entry name" value="NAD(P)-binding Rossmann-like Domain"/>
    <property type="match status" value="1"/>
</dbReference>
<evidence type="ECO:0000256" key="3">
    <source>
        <dbReference type="ARBA" id="ARBA00022448"/>
    </source>
</evidence>
<dbReference type="GO" id="GO:0008324">
    <property type="term" value="F:monoatomic cation transmembrane transporter activity"/>
    <property type="evidence" value="ECO:0007669"/>
    <property type="project" value="InterPro"/>
</dbReference>
<feature type="transmembrane region" description="Helical" evidence="13">
    <location>
        <begin position="329"/>
        <end position="349"/>
    </location>
</feature>
<sequence length="602" mass="63739">MGSIVAEPAVLRDALVYLGAAVVCVPIAKRGGLGSVLGYLIAGWLIGPWGLKLVGEVESTLHFAEFGVVLMLFLIGLELELKRLIEMRRAVFGGGSLQMAACGSALALTLVALGLPWQAALAAGLALALSSTAIAVQTMNERNLMAAPVGRSSFAVLLFQDIAAIPLIALVPFLGTAGGEGGAGWLGAAKALAAIAGVVIIGRFLTRPLMRLIAKADVREIFTAFALLLVIGIAQLMAAAGLSMALGAFIAGVLLASSEYRHALESDIAPFKGLLLGLFFIAVGMSIDFGQVIAHPGLLTVLVVGLLAVKGTMLALIAPRLDVPRSERWLFAALLAQAGEFAFVVFGVAREAQVLPRDWEGLLTAAVALSMAATPLLLIAFDRLTAQRAGSQREADAIDDDTATVIIAGMGRYGQIVGRMLLAQGIHITVLDHDPDQIDTLRRFGYQVFYGDATRLDLLTAAGAAKAKLLVVAIDDVAESLALVDLARESFPGLAIVARARNVRHWLELADRGVTAIERETFESSLKTARTALTLLGVEPYEARQIADAFRRHNLVTLNALLPHFRDEAKTVAIAKSGHEELKENLLRDREAREQTGAGGWH</sequence>
<dbReference type="SUPFAM" id="SSF51735">
    <property type="entry name" value="NAD(P)-binding Rossmann-fold domains"/>
    <property type="match status" value="1"/>
</dbReference>
<feature type="transmembrane region" description="Helical" evidence="13">
    <location>
        <begin position="36"/>
        <end position="55"/>
    </location>
</feature>
<evidence type="ECO:0000313" key="16">
    <source>
        <dbReference type="Proteomes" id="UP000199169"/>
    </source>
</evidence>
<dbReference type="InterPro" id="IPR036291">
    <property type="entry name" value="NAD(P)-bd_dom_sf"/>
</dbReference>
<keyword evidence="8 13" id="KW-0812">Transmembrane</keyword>
<keyword evidence="12 13" id="KW-0472">Membrane</keyword>
<dbReference type="InterPro" id="IPR003148">
    <property type="entry name" value="RCK_N"/>
</dbReference>
<keyword evidence="6" id="KW-0997">Cell inner membrane</keyword>
<feature type="transmembrane region" description="Helical" evidence="13">
    <location>
        <begin position="361"/>
        <end position="381"/>
    </location>
</feature>
<evidence type="ECO:0000256" key="11">
    <source>
        <dbReference type="ARBA" id="ARBA00023065"/>
    </source>
</evidence>
<dbReference type="AlphaFoldDB" id="A0A1A8XTH8"/>
<dbReference type="GO" id="GO:0015297">
    <property type="term" value="F:antiporter activity"/>
    <property type="evidence" value="ECO:0007669"/>
    <property type="project" value="UniProtKB-KW"/>
</dbReference>
<keyword evidence="16" id="KW-1185">Reference proteome</keyword>
<dbReference type="FunFam" id="3.40.50.720:FF:000036">
    <property type="entry name" value="Glutathione-regulated potassium-efflux system protein KefB"/>
    <property type="match status" value="1"/>
</dbReference>
<evidence type="ECO:0000256" key="4">
    <source>
        <dbReference type="ARBA" id="ARBA00022449"/>
    </source>
</evidence>
<dbReference type="STRING" id="1860102.ACCAA_570010"/>
<reference evidence="15 16" key="1">
    <citation type="submission" date="2016-06" db="EMBL/GenBank/DDBJ databases">
        <authorList>
            <person name="Kjaerup R.B."/>
            <person name="Dalgaard T.S."/>
            <person name="Juul-Madsen H.R."/>
        </authorList>
    </citation>
    <scope>NUCLEOTIDE SEQUENCE [LARGE SCALE GENOMIC DNA]</scope>
    <source>
        <strain evidence="15">3</strain>
    </source>
</reference>
<keyword evidence="9" id="KW-0630">Potassium</keyword>
<protein>
    <submittedName>
        <fullName evidence="15">Potassium:proton antiporter</fullName>
    </submittedName>
</protein>
<dbReference type="FunFam" id="1.20.1530.20:FF:000001">
    <property type="entry name" value="Glutathione-regulated potassium-efflux system protein KefB"/>
    <property type="match status" value="1"/>
</dbReference>
<accession>A0A1A8XTH8</accession>
<dbReference type="EMBL" id="FLQX01000135">
    <property type="protein sequence ID" value="SBT08389.1"/>
    <property type="molecule type" value="Genomic_DNA"/>
</dbReference>
<feature type="transmembrane region" description="Helical" evidence="13">
    <location>
        <begin position="269"/>
        <end position="287"/>
    </location>
</feature>
<evidence type="ECO:0000256" key="13">
    <source>
        <dbReference type="SAM" id="Phobius"/>
    </source>
</evidence>
<name>A0A1A8XTH8_9PROT</name>
<keyword evidence="7" id="KW-0633">Potassium transport</keyword>
<proteinExistence type="inferred from homology"/>
<evidence type="ECO:0000259" key="14">
    <source>
        <dbReference type="PROSITE" id="PS51201"/>
    </source>
</evidence>
<dbReference type="InterPro" id="IPR006153">
    <property type="entry name" value="Cation/H_exchanger_TM"/>
</dbReference>
<keyword evidence="5" id="KW-1003">Cell membrane</keyword>
<feature type="domain" description="RCK N-terminal" evidence="14">
    <location>
        <begin position="402"/>
        <end position="521"/>
    </location>
</feature>
<evidence type="ECO:0000256" key="12">
    <source>
        <dbReference type="ARBA" id="ARBA00023136"/>
    </source>
</evidence>